<dbReference type="Proteomes" id="UP001214530">
    <property type="component" value="Chromosome"/>
</dbReference>
<dbReference type="InterPro" id="IPR051395">
    <property type="entry name" value="Cytochrome_c_Peroxidase/MauG"/>
</dbReference>
<organism evidence="9 10">
    <name type="scientific">Candidatus Pedobacter colombiensis</name>
    <dbReference type="NCBI Taxonomy" id="3121371"/>
    <lineage>
        <taxon>Bacteria</taxon>
        <taxon>Pseudomonadati</taxon>
        <taxon>Bacteroidota</taxon>
        <taxon>Sphingobacteriia</taxon>
        <taxon>Sphingobacteriales</taxon>
        <taxon>Sphingobacteriaceae</taxon>
        <taxon>Pedobacter</taxon>
    </lineage>
</organism>
<dbReference type="SUPFAM" id="SSF46626">
    <property type="entry name" value="Cytochrome c"/>
    <property type="match status" value="2"/>
</dbReference>
<feature type="domain" description="Cytochrome c" evidence="8">
    <location>
        <begin position="455"/>
        <end position="597"/>
    </location>
</feature>
<evidence type="ECO:0000256" key="5">
    <source>
        <dbReference type="ARBA" id="ARBA00023002"/>
    </source>
</evidence>
<protein>
    <submittedName>
        <fullName evidence="9">Cytochrome c peroxidase</fullName>
    </submittedName>
</protein>
<dbReference type="InterPro" id="IPR004852">
    <property type="entry name" value="Di-haem_cyt_c_peroxidsae"/>
</dbReference>
<dbReference type="EMBL" id="CP119313">
    <property type="protein sequence ID" value="WEK20988.1"/>
    <property type="molecule type" value="Genomic_DNA"/>
</dbReference>
<keyword evidence="3 7" id="KW-0479">Metal-binding</keyword>
<keyword evidence="5" id="KW-0560">Oxidoreductase</keyword>
<evidence type="ECO:0000313" key="9">
    <source>
        <dbReference type="EMBL" id="WEK20988.1"/>
    </source>
</evidence>
<comment type="subcellular location">
    <subcellularLocation>
        <location evidence="1">Cell envelope</location>
    </subcellularLocation>
</comment>
<evidence type="ECO:0000256" key="6">
    <source>
        <dbReference type="ARBA" id="ARBA00023004"/>
    </source>
</evidence>
<evidence type="ECO:0000256" key="1">
    <source>
        <dbReference type="ARBA" id="ARBA00004196"/>
    </source>
</evidence>
<dbReference type="InterPro" id="IPR036909">
    <property type="entry name" value="Cyt_c-like_dom_sf"/>
</dbReference>
<dbReference type="PANTHER" id="PTHR30600">
    <property type="entry name" value="CYTOCHROME C PEROXIDASE-RELATED"/>
    <property type="match status" value="1"/>
</dbReference>
<dbReference type="InterPro" id="IPR009056">
    <property type="entry name" value="Cyt_c-like_dom"/>
</dbReference>
<dbReference type="Gene3D" id="1.10.760.10">
    <property type="entry name" value="Cytochrome c-like domain"/>
    <property type="match status" value="2"/>
</dbReference>
<reference evidence="9" key="1">
    <citation type="submission" date="2023-03" db="EMBL/GenBank/DDBJ databases">
        <title>Andean soil-derived lignocellulolytic bacterial consortium as a source of novel taxa and putative plastic-active enzymes.</title>
        <authorList>
            <person name="Diaz-Garcia L."/>
            <person name="Chuvochina M."/>
            <person name="Feuerriegel G."/>
            <person name="Bunk B."/>
            <person name="Sproer C."/>
            <person name="Streit W.R."/>
            <person name="Rodriguez L.M."/>
            <person name="Overmann J."/>
            <person name="Jimenez D.J."/>
        </authorList>
    </citation>
    <scope>NUCLEOTIDE SEQUENCE</scope>
    <source>
        <strain evidence="9">MAG 3858</strain>
    </source>
</reference>
<dbReference type="GO" id="GO:0004130">
    <property type="term" value="F:cytochrome-c peroxidase activity"/>
    <property type="evidence" value="ECO:0007669"/>
    <property type="project" value="TreeGrafter"/>
</dbReference>
<dbReference type="GO" id="GO:0046872">
    <property type="term" value="F:metal ion binding"/>
    <property type="evidence" value="ECO:0007669"/>
    <property type="project" value="UniProtKB-KW"/>
</dbReference>
<evidence type="ECO:0000259" key="8">
    <source>
        <dbReference type="PROSITE" id="PS51007"/>
    </source>
</evidence>
<accession>A0AAJ6BA79</accession>
<dbReference type="GO" id="GO:0009055">
    <property type="term" value="F:electron transfer activity"/>
    <property type="evidence" value="ECO:0007669"/>
    <property type="project" value="InterPro"/>
</dbReference>
<dbReference type="InterPro" id="IPR038352">
    <property type="entry name" value="Imelysin_sf"/>
</dbReference>
<dbReference type="Pfam" id="PF03150">
    <property type="entry name" value="CCP_MauG"/>
    <property type="match status" value="1"/>
</dbReference>
<dbReference type="GO" id="GO:0030313">
    <property type="term" value="C:cell envelope"/>
    <property type="evidence" value="ECO:0007669"/>
    <property type="project" value="UniProtKB-SubCell"/>
</dbReference>
<dbReference type="GO" id="GO:0020037">
    <property type="term" value="F:heme binding"/>
    <property type="evidence" value="ECO:0007669"/>
    <property type="project" value="InterPro"/>
</dbReference>
<keyword evidence="6 7" id="KW-0408">Iron</keyword>
<dbReference type="PROSITE" id="PS51007">
    <property type="entry name" value="CYTC"/>
    <property type="match status" value="2"/>
</dbReference>
<keyword evidence="9" id="KW-0575">Peroxidase</keyword>
<evidence type="ECO:0000256" key="4">
    <source>
        <dbReference type="ARBA" id="ARBA00022729"/>
    </source>
</evidence>
<proteinExistence type="predicted"/>
<keyword evidence="2 7" id="KW-0349">Heme</keyword>
<evidence type="ECO:0000256" key="2">
    <source>
        <dbReference type="ARBA" id="ARBA00022617"/>
    </source>
</evidence>
<dbReference type="PANTHER" id="PTHR30600:SF10">
    <property type="entry name" value="BLL6722 PROTEIN"/>
    <property type="match status" value="1"/>
</dbReference>
<feature type="domain" description="Cytochrome c" evidence="8">
    <location>
        <begin position="300"/>
        <end position="432"/>
    </location>
</feature>
<name>A0AAJ6BA79_9SPHI</name>
<keyword evidence="4" id="KW-0732">Signal</keyword>
<sequence length="606" mass="68111">MKKFLVLLSLSFCVIILGLINPSHDERNIGVDTTLDYFREHAIRFASSTANLQDAINNIAKDDPQSIVKAKEALKACRLQYKSIEFFLDYFFKSTSIIYNAPPNYELEEPFMEYREPSGLQMIESILFDDDPAAHQKELMEQIYLIHSSAKDLNSLLYNLDINDSKVLESTRLGLIGVMTLSITGFDAPELKTGIIESAQVLTTLKTVLTPFLQEKNEYADSVNYYLDKTLNFLEKSNEFDAFNRLDFLTQAALPLQDKLGLFISKSGKEYNATGILNYKARNLFSADALHITPLAASKEITELGKRLFFEKALSGNGSRSCASCHQEDKYFTDALPKSLALDGKTSVQRNAPTLLYVAYQHSQFWDGRAKNLNEQIMEVLKNPVEMDGDYDVIIQRMKASAFYEHAFKKAFSTEIESVNIHNLSFAISAFLQALAPFNSAFDQYLRGNHKAMNQQQIRGFNLFMGKAQCGTCHFAPVFNGLTPPLFDRTDVEVLGTTKDSNFKQAKLDADSGKYSTYPIIYFKSAFKTPTVRNIAKTGPYMHNGAFETLEQVLEFYNKGGGAGLGLDVPTQTLSAKPLNLTDKEMKDVIEFLKSLTDPYASFAKK</sequence>
<evidence type="ECO:0000256" key="3">
    <source>
        <dbReference type="ARBA" id="ARBA00022723"/>
    </source>
</evidence>
<dbReference type="Gene3D" id="1.20.1420.20">
    <property type="entry name" value="M75 peptidase, HXXE motif"/>
    <property type="match status" value="1"/>
</dbReference>
<dbReference type="AlphaFoldDB" id="A0AAJ6BA79"/>
<evidence type="ECO:0000256" key="7">
    <source>
        <dbReference type="PROSITE-ProRule" id="PRU00433"/>
    </source>
</evidence>
<gene>
    <name evidence="9" type="ORF">P0Y49_07530</name>
</gene>
<evidence type="ECO:0000313" key="10">
    <source>
        <dbReference type="Proteomes" id="UP001214530"/>
    </source>
</evidence>